<keyword evidence="3" id="KW-1185">Reference proteome</keyword>
<comment type="caution">
    <text evidence="2">The sequence shown here is derived from an EMBL/GenBank/DDBJ whole genome shotgun (WGS) entry which is preliminary data.</text>
</comment>
<gene>
    <name evidence="2" type="ORF">SK128_016137</name>
</gene>
<evidence type="ECO:0000313" key="3">
    <source>
        <dbReference type="Proteomes" id="UP001381693"/>
    </source>
</evidence>
<accession>A0AAN8XFC1</accession>
<evidence type="ECO:0000313" key="2">
    <source>
        <dbReference type="EMBL" id="KAK7078080.1"/>
    </source>
</evidence>
<sequence length="145" mass="13188">MRSSWVYGNQCTCCLPCKTKSSCSNKGGYCDLTCDKGVIAGGKCKGKKCQCCAKKGGDATDGGSGTGGGGSGGGDEIGGGDGDGSGGDGGDGGSGVGGEDGGDGGSDGGGGNGGSGGGDGGSGGPGGGRRAVVPMEVMGRLKSSA</sequence>
<feature type="compositionally biased region" description="Gly residues" evidence="1">
    <location>
        <begin position="59"/>
        <end position="129"/>
    </location>
</feature>
<proteinExistence type="predicted"/>
<dbReference type="AlphaFoldDB" id="A0AAN8XFC1"/>
<feature type="region of interest" description="Disordered" evidence="1">
    <location>
        <begin position="55"/>
        <end position="145"/>
    </location>
</feature>
<organism evidence="2 3">
    <name type="scientific">Halocaridina rubra</name>
    <name type="common">Hawaiian red shrimp</name>
    <dbReference type="NCBI Taxonomy" id="373956"/>
    <lineage>
        <taxon>Eukaryota</taxon>
        <taxon>Metazoa</taxon>
        <taxon>Ecdysozoa</taxon>
        <taxon>Arthropoda</taxon>
        <taxon>Crustacea</taxon>
        <taxon>Multicrustacea</taxon>
        <taxon>Malacostraca</taxon>
        <taxon>Eumalacostraca</taxon>
        <taxon>Eucarida</taxon>
        <taxon>Decapoda</taxon>
        <taxon>Pleocyemata</taxon>
        <taxon>Caridea</taxon>
        <taxon>Atyoidea</taxon>
        <taxon>Atyidae</taxon>
        <taxon>Halocaridina</taxon>
    </lineage>
</organism>
<dbReference type="EMBL" id="JAXCGZ010008028">
    <property type="protein sequence ID" value="KAK7078080.1"/>
    <property type="molecule type" value="Genomic_DNA"/>
</dbReference>
<reference evidence="2 3" key="1">
    <citation type="submission" date="2023-11" db="EMBL/GenBank/DDBJ databases">
        <title>Halocaridina rubra genome assembly.</title>
        <authorList>
            <person name="Smith C."/>
        </authorList>
    </citation>
    <scope>NUCLEOTIDE SEQUENCE [LARGE SCALE GENOMIC DNA]</scope>
    <source>
        <strain evidence="2">EP-1</strain>
        <tissue evidence="2">Whole</tissue>
    </source>
</reference>
<evidence type="ECO:0000256" key="1">
    <source>
        <dbReference type="SAM" id="MobiDB-lite"/>
    </source>
</evidence>
<dbReference type="Proteomes" id="UP001381693">
    <property type="component" value="Unassembled WGS sequence"/>
</dbReference>
<protein>
    <submittedName>
        <fullName evidence="2">Uncharacterized protein</fullName>
    </submittedName>
</protein>
<name>A0AAN8XFC1_HALRR</name>